<keyword evidence="1" id="KW-1133">Transmembrane helix</keyword>
<evidence type="ECO:0000313" key="2">
    <source>
        <dbReference type="EMBL" id="QSS56207.1"/>
    </source>
</evidence>
<name>A0A8A1LW89_AJEC8</name>
<feature type="transmembrane region" description="Helical" evidence="1">
    <location>
        <begin position="64"/>
        <end position="84"/>
    </location>
</feature>
<evidence type="ECO:0000313" key="3">
    <source>
        <dbReference type="Proteomes" id="UP000663419"/>
    </source>
</evidence>
<organism evidence="2 3">
    <name type="scientific">Ajellomyces capsulatus (strain H88)</name>
    <name type="common">Darling's disease fungus</name>
    <name type="synonym">Histoplasma capsulatum</name>
    <dbReference type="NCBI Taxonomy" id="544711"/>
    <lineage>
        <taxon>Eukaryota</taxon>
        <taxon>Fungi</taxon>
        <taxon>Dikarya</taxon>
        <taxon>Ascomycota</taxon>
        <taxon>Pezizomycotina</taxon>
        <taxon>Eurotiomycetes</taxon>
        <taxon>Eurotiomycetidae</taxon>
        <taxon>Onygenales</taxon>
        <taxon>Ajellomycetaceae</taxon>
        <taxon>Histoplasma</taxon>
    </lineage>
</organism>
<gene>
    <name evidence="2" type="ORF">I7I53_04357</name>
</gene>
<dbReference type="VEuPathDB" id="FungiDB:I7I53_04357"/>
<protein>
    <submittedName>
        <fullName evidence="2">Uncharacterized protein</fullName>
    </submittedName>
</protein>
<evidence type="ECO:0000256" key="1">
    <source>
        <dbReference type="SAM" id="Phobius"/>
    </source>
</evidence>
<proteinExistence type="predicted"/>
<reference evidence="2" key="1">
    <citation type="submission" date="2021-01" db="EMBL/GenBank/DDBJ databases">
        <title>Chromosome-level genome assembly of a human fungal pathogen reveals clustering of transcriptionally co-regulated genes.</title>
        <authorList>
            <person name="Voorhies M."/>
            <person name="Cohen S."/>
            <person name="Shea T.P."/>
            <person name="Petrus S."/>
            <person name="Munoz J.F."/>
            <person name="Poplawski S."/>
            <person name="Goldman W.E."/>
            <person name="Michael T."/>
            <person name="Cuomo C.A."/>
            <person name="Sil A."/>
            <person name="Beyhan S."/>
        </authorList>
    </citation>
    <scope>NUCLEOTIDE SEQUENCE</scope>
    <source>
        <strain evidence="2">H88</strain>
    </source>
</reference>
<feature type="transmembrane region" description="Helical" evidence="1">
    <location>
        <begin position="39"/>
        <end position="58"/>
    </location>
</feature>
<dbReference type="Proteomes" id="UP000663419">
    <property type="component" value="Chromosome 5"/>
</dbReference>
<dbReference type="EMBL" id="CP069106">
    <property type="protein sequence ID" value="QSS56207.1"/>
    <property type="molecule type" value="Genomic_DNA"/>
</dbReference>
<keyword evidence="1" id="KW-0812">Transmembrane</keyword>
<sequence length="93" mass="10943">MKFTDRILKYLNSWNKFLEAVWLTVCINISNNASRQTRYSFLLFFAFSFSFSFSLLFGAFHFSIFLRLLFPFFLLFFFLPPGFAPTGSPFCSV</sequence>
<dbReference type="AlphaFoldDB" id="A0A8A1LW89"/>
<accession>A0A8A1LW89</accession>
<keyword evidence="1" id="KW-0472">Membrane</keyword>